<dbReference type="Gene3D" id="1.25.40.990">
    <property type="match status" value="1"/>
</dbReference>
<dbReference type="InterPro" id="IPR000504">
    <property type="entry name" value="RRM_dom"/>
</dbReference>
<feature type="domain" description="SAC3/GANP/THP3 conserved" evidence="5">
    <location>
        <begin position="290"/>
        <end position="604"/>
    </location>
</feature>
<dbReference type="GO" id="GO:0005737">
    <property type="term" value="C:cytoplasm"/>
    <property type="evidence" value="ECO:0007669"/>
    <property type="project" value="TreeGrafter"/>
</dbReference>
<evidence type="ECO:0000259" key="4">
    <source>
        <dbReference type="Pfam" id="PF00076"/>
    </source>
</evidence>
<gene>
    <name evidence="7" type="primary">MCM3AP</name>
</gene>
<sequence>MDPGSSIFGGVPTLGKKTVDKFEPNKFFSSSTAGPSTNLFKSSASASIFSTPALDDGKSSGFLFGKKVMPPNELKGPKTDLEKAATIVCDDVPESFRNKGSLENHFRKFGSVKELSIKDKIAVVHFDNHDSAIRAKKEGAVIDPDAPPIKNIFYSNKSSSTLKNKEPPPPLFQQPPPSLFSFSKERKEIVEESSSRASNPPPYQQSVKQEENIFKLEDTNVFKPKRSPFSFKSQQPQQTSTATTNTTTLTNNTMSDQERYEFLTSRNSQLRKSTESEGKVILRGNCPDICPETERYRRTIQSRLRVYEKRRDGSANHKAIVKEYSRSSADQDVPLSVELRPGKVLSRTMDHILCNIVDRIDINRGAIYDWFEYLDKNGTSNGFQPYSDVKEDVGEWFEFLWSATRAIRKDLTQQRIVDLVAVDLVEKCARFHIVCSERLVEAELKDFSLKLNDENLTKCLQTLQHLYYDLGLEGTVCPNESEFRAYEILMNANNGDVLRKASTFHNSVRQSEPVRFVLKIVNAIHSNNYVRFFKLIDEATLLQSCILLRYFNQIRSKAIETIVKAYCPNKNETQFELSSITKILGFEDEVEASDYLVMHGMNVDGHIVCMSKPNFMFPEEMPQVRRPLNKIECKKTSEWSKVIYGGSCLPPNPYISYTPHDSFSGYGSVQLEVRDPGDLRLSKLKDKYNQEKENQLQAQRRDSLLTDLSHEIGEGIIDEVCGDEVHQIANEIVFWGNKINKGAEDIFRDLMDEAIVDTVKESIRNARNEELQRRIKLENEINASSELLEEYVGEFIEDFCFKIGEEEMESVGKELRFKSLLLEGDHLIQEIVEDFVKSNCYSIASQLINEAEFERESKVKAMIMKRERNMKKHFFLIWKQMVIKEKKRMKILENFPSTPCLFQSLENQNKKLTSSGALPIINISEAIKSMKDTETLFKYTELEDDYFRKTLLEPIDFSKIIQPLLPDDGSIMKVLICSGDINNEYDDKMFFEIIKKKYSYQPGYDSNLLTEYISEKSSIIVRSLTQDNLMREIVYDEQSRKKFLNGTSGIIFFYSMGEDFNDVKSRFNVLLKNLPKSVAIPLVVLTNSSNESSFRLELKDLIVTQKISCSKFIHFSADPFDLETPVLILDAMKFIAQNYPNKGISNALKYETLLSYLDNVINDKFYKELYFDLRTRKVHRSPKIIIEFYNSVIDFVIEVIRDPNLRNISWPVPEIYPDIPIYWGDDNYKDKLIEAINFVKLPQINDTSFDSDGNWGNATASVLQYFNLLTRSYGDTTPFLSEIRRILLKSYNVNAASCIPWTNILRCCIDYKISLTDSIDPFDESPFWKGELIVVYENKTRPYSPPDSWLKIDRRDSTLSPLNETTSLTANEKSIDNFTLMKDSSLTIQKEVEASNIFEKKLCNILRNKKDYDVSQKSDISSLNGFSEQNEEDYGLRNLYDREYVPIVSYLSPSLGAAVSPHNVTKRLEIIMTGKSPNFSSPRMRKVEKRKVDDIMDSKENIYYPIKKMSIDRMLENLQSKVQRSLNDSKTFEEKLLNATM</sequence>
<evidence type="ECO:0000259" key="5">
    <source>
        <dbReference type="Pfam" id="PF03399"/>
    </source>
</evidence>
<evidence type="ECO:0000256" key="3">
    <source>
        <dbReference type="SAM" id="MobiDB-lite"/>
    </source>
</evidence>
<feature type="compositionally biased region" description="Low complexity" evidence="3">
    <location>
        <begin position="227"/>
        <end position="253"/>
    </location>
</feature>
<evidence type="ECO:0000313" key="7">
    <source>
        <dbReference type="EMBL" id="CDW29899.1"/>
    </source>
</evidence>
<reference evidence="7" key="1">
    <citation type="submission" date="2014-05" db="EMBL/GenBank/DDBJ databases">
        <authorList>
            <person name="Chronopoulou M."/>
        </authorList>
    </citation>
    <scope>NUCLEOTIDE SEQUENCE</scope>
    <source>
        <tissue evidence="7">Whole organism</tissue>
    </source>
</reference>
<dbReference type="GO" id="GO:0003723">
    <property type="term" value="F:RNA binding"/>
    <property type="evidence" value="ECO:0007669"/>
    <property type="project" value="UniProtKB-KW"/>
</dbReference>
<dbReference type="InterPro" id="IPR031907">
    <property type="entry name" value="MCM3AP_GANP"/>
</dbReference>
<feature type="region of interest" description="Disordered" evidence="3">
    <location>
        <begin position="158"/>
        <end position="208"/>
    </location>
</feature>
<protein>
    <submittedName>
        <fullName evidence="7">Minichromosome maintenance complex component 3 associated protein [Meleagris gallopavo]</fullName>
    </submittedName>
</protein>
<dbReference type="PANTHER" id="PTHR12436:SF3">
    <property type="entry name" value="GERMINAL-CENTER ASSOCIATED NUCLEAR PROTEIN"/>
    <property type="match status" value="1"/>
</dbReference>
<feature type="region of interest" description="Disordered" evidence="3">
    <location>
        <begin position="226"/>
        <end position="258"/>
    </location>
</feature>
<dbReference type="Pfam" id="PF00076">
    <property type="entry name" value="RRM_1"/>
    <property type="match status" value="1"/>
</dbReference>
<evidence type="ECO:0000256" key="1">
    <source>
        <dbReference type="ARBA" id="ARBA00022884"/>
    </source>
</evidence>
<dbReference type="Pfam" id="PF03399">
    <property type="entry name" value="SAC3_GANP"/>
    <property type="match status" value="1"/>
</dbReference>
<dbReference type="GO" id="GO:0006406">
    <property type="term" value="P:mRNA export from nucleus"/>
    <property type="evidence" value="ECO:0007669"/>
    <property type="project" value="TreeGrafter"/>
</dbReference>
<dbReference type="OrthoDB" id="21502at2759"/>
<dbReference type="SUPFAM" id="SSF54928">
    <property type="entry name" value="RNA-binding domain, RBD"/>
    <property type="match status" value="1"/>
</dbReference>
<dbReference type="InterPro" id="IPR012677">
    <property type="entry name" value="Nucleotide-bd_a/b_plait_sf"/>
</dbReference>
<feature type="coiled-coil region" evidence="2">
    <location>
        <begin position="760"/>
        <end position="794"/>
    </location>
</feature>
<dbReference type="EMBL" id="HACA01012538">
    <property type="protein sequence ID" value="CDW29899.1"/>
    <property type="molecule type" value="Transcribed_RNA"/>
</dbReference>
<name>A0A0K2TV94_LEPSM</name>
<dbReference type="InterPro" id="IPR045107">
    <property type="entry name" value="SAC3/GANP/THP3"/>
</dbReference>
<dbReference type="Pfam" id="PF16769">
    <property type="entry name" value="MCM3AP_GANP"/>
    <property type="match status" value="1"/>
</dbReference>
<feature type="domain" description="RRM" evidence="4">
    <location>
        <begin position="100"/>
        <end position="137"/>
    </location>
</feature>
<evidence type="ECO:0000256" key="2">
    <source>
        <dbReference type="SAM" id="Coils"/>
    </source>
</evidence>
<keyword evidence="2" id="KW-0175">Coiled coil</keyword>
<dbReference type="GO" id="GO:0070390">
    <property type="term" value="C:transcription export complex 2"/>
    <property type="evidence" value="ECO:0007669"/>
    <property type="project" value="TreeGrafter"/>
</dbReference>
<feature type="compositionally biased region" description="Pro residues" evidence="3">
    <location>
        <begin position="167"/>
        <end position="178"/>
    </location>
</feature>
<dbReference type="PANTHER" id="PTHR12436">
    <property type="entry name" value="80 KDA MCM3-ASSOCIATED PROTEIN"/>
    <property type="match status" value="1"/>
</dbReference>
<dbReference type="InterPro" id="IPR005062">
    <property type="entry name" value="SAC3/GANP/THP3_conserved"/>
</dbReference>
<dbReference type="Gene3D" id="3.30.70.330">
    <property type="match status" value="1"/>
</dbReference>
<feature type="domain" description="Germinal-centre associated nuclear protein MCM3AP" evidence="6">
    <location>
        <begin position="1038"/>
        <end position="1374"/>
    </location>
</feature>
<keyword evidence="1" id="KW-0694">RNA-binding</keyword>
<organism evidence="7">
    <name type="scientific">Lepeophtheirus salmonis</name>
    <name type="common">Salmon louse</name>
    <name type="synonym">Caligus salmonis</name>
    <dbReference type="NCBI Taxonomy" id="72036"/>
    <lineage>
        <taxon>Eukaryota</taxon>
        <taxon>Metazoa</taxon>
        <taxon>Ecdysozoa</taxon>
        <taxon>Arthropoda</taxon>
        <taxon>Crustacea</taxon>
        <taxon>Multicrustacea</taxon>
        <taxon>Hexanauplia</taxon>
        <taxon>Copepoda</taxon>
        <taxon>Siphonostomatoida</taxon>
        <taxon>Caligidae</taxon>
        <taxon>Lepeophtheirus</taxon>
    </lineage>
</organism>
<feature type="compositionally biased region" description="Basic and acidic residues" evidence="3">
    <location>
        <begin position="183"/>
        <end position="194"/>
    </location>
</feature>
<accession>A0A0K2TV94</accession>
<evidence type="ECO:0000259" key="6">
    <source>
        <dbReference type="Pfam" id="PF16769"/>
    </source>
</evidence>
<proteinExistence type="predicted"/>
<dbReference type="InterPro" id="IPR035979">
    <property type="entry name" value="RBD_domain_sf"/>
</dbReference>